<reference evidence="2 3" key="1">
    <citation type="submission" date="2017-04" db="EMBL/GenBank/DDBJ databases">
        <authorList>
            <person name="Afonso C.L."/>
            <person name="Miller P.J."/>
            <person name="Scott M.A."/>
            <person name="Spackman E."/>
            <person name="Goraichik I."/>
            <person name="Dimitrov K.M."/>
            <person name="Suarez D.L."/>
            <person name="Swayne D.E."/>
        </authorList>
    </citation>
    <scope>NUCLEOTIDE SEQUENCE [LARGE SCALE GENOMIC DNA]</scope>
    <source>
        <strain evidence="2 3">DSM 19625</strain>
    </source>
</reference>
<name>A0A1W2ANQ3_9SPHI</name>
<keyword evidence="2" id="KW-0255">Endonuclease</keyword>
<keyword evidence="2" id="KW-0378">Hydrolase</keyword>
<keyword evidence="2" id="KW-0540">Nuclease</keyword>
<dbReference type="EMBL" id="FWYB01000001">
    <property type="protein sequence ID" value="SMC62234.1"/>
    <property type="molecule type" value="Genomic_DNA"/>
</dbReference>
<evidence type="ECO:0000313" key="3">
    <source>
        <dbReference type="Proteomes" id="UP000192678"/>
    </source>
</evidence>
<evidence type="ECO:0000259" key="1">
    <source>
        <dbReference type="Pfam" id="PF04471"/>
    </source>
</evidence>
<dbReference type="InterPro" id="IPR007560">
    <property type="entry name" value="Restrct_endonuc_IV_Mrr"/>
</dbReference>
<dbReference type="GO" id="GO:0009307">
    <property type="term" value="P:DNA restriction-modification system"/>
    <property type="evidence" value="ECO:0007669"/>
    <property type="project" value="InterPro"/>
</dbReference>
<dbReference type="GO" id="GO:0004519">
    <property type="term" value="F:endonuclease activity"/>
    <property type="evidence" value="ECO:0007669"/>
    <property type="project" value="UniProtKB-KW"/>
</dbReference>
<keyword evidence="3" id="KW-1185">Reference proteome</keyword>
<feature type="domain" description="Restriction endonuclease type IV Mrr" evidence="1">
    <location>
        <begin position="14"/>
        <end position="108"/>
    </location>
</feature>
<dbReference type="Pfam" id="PF04471">
    <property type="entry name" value="Mrr_cat"/>
    <property type="match status" value="1"/>
</dbReference>
<dbReference type="InterPro" id="IPR011335">
    <property type="entry name" value="Restrct_endonuc-II-like"/>
</dbReference>
<dbReference type="SUPFAM" id="SSF52980">
    <property type="entry name" value="Restriction endonuclease-like"/>
    <property type="match status" value="1"/>
</dbReference>
<accession>A0A1W2ANQ3</accession>
<protein>
    <submittedName>
        <fullName evidence="2">Restriction endonuclease</fullName>
    </submittedName>
</protein>
<dbReference type="Proteomes" id="UP000192678">
    <property type="component" value="Unassembled WGS sequence"/>
</dbReference>
<sequence>MQLIILGKNSDDKGTQLEKLTSSILREQGYTEVHTNVVRAGASEVDITAIFSQQYFGTTLIREVIGECKAYSKPISLPDWLKFLGKVFSEEINDKKIQGCFIALSGVNGNVTGHYNTIKAKSVYFGKSGSSSLLVKTLKDKIIDFAF</sequence>
<dbReference type="GO" id="GO:0003677">
    <property type="term" value="F:DNA binding"/>
    <property type="evidence" value="ECO:0007669"/>
    <property type="project" value="InterPro"/>
</dbReference>
<gene>
    <name evidence="2" type="ORF">SAMN04488101_101781</name>
</gene>
<dbReference type="RefSeq" id="WP_084287325.1">
    <property type="nucleotide sequence ID" value="NZ_FWYB01000001.1"/>
</dbReference>
<dbReference type="OrthoDB" id="1092997at2"/>
<dbReference type="AlphaFoldDB" id="A0A1W2ANQ3"/>
<organism evidence="2 3">
    <name type="scientific">Pedobacter nyackensis</name>
    <dbReference type="NCBI Taxonomy" id="475255"/>
    <lineage>
        <taxon>Bacteria</taxon>
        <taxon>Pseudomonadati</taxon>
        <taxon>Bacteroidota</taxon>
        <taxon>Sphingobacteriia</taxon>
        <taxon>Sphingobacteriales</taxon>
        <taxon>Sphingobacteriaceae</taxon>
        <taxon>Pedobacter</taxon>
    </lineage>
</organism>
<evidence type="ECO:0000313" key="2">
    <source>
        <dbReference type="EMBL" id="SMC62234.1"/>
    </source>
</evidence>
<proteinExistence type="predicted"/>